<dbReference type="PANTHER" id="PTHR47704">
    <property type="entry name" value="POTASSIUM TRANSPORTER KIMA"/>
    <property type="match status" value="1"/>
</dbReference>
<reference evidence="6" key="1">
    <citation type="submission" date="2022-01" db="EMBL/GenBank/DDBJ databases">
        <authorList>
            <person name="Criscuolo A."/>
        </authorList>
    </citation>
    <scope>NUCLEOTIDE SEQUENCE</scope>
    <source>
        <strain evidence="6">CIP111892</strain>
    </source>
</reference>
<name>A0ABN8GPM3_9BACL</name>
<dbReference type="Pfam" id="PF13520">
    <property type="entry name" value="AA_permease_2"/>
    <property type="match status" value="1"/>
</dbReference>
<sequence>MISVKRFLIGRPLKSDQLGDQKLNKTKALAILSSDALSSVAYGPEQILLVLITLSTAAFWYSIPIAIGVLVLLTALILSYRQIIFAYPHGGGAYVVSKENLGKYPGLVAGGSLLVDYILTVAVSVSAGTDAITSAFPSLHSYNVIIAVIFVLLITTLNLRGVTESASFLAYPVYLFVLAIFVMLGMGLFRIMSGDVPSDLHTPIGTPVAGISLFLLLKAFSSGSSALTGVEAISNAIPNFKAPAPNNAAKTLAAMGVLLAFLFSGIVFLAYYYGITPNEKVTVVSEIAEQVFGRNFMYFFVQGTTALILILAANTGYSAFPLLAVNLAKDKFIPRMFTVRGDRLGYSNGILSLGILSIILIIAFEGRTEHLIPLYAVGVFIPFTLSQTGMMIKWIRQKPEGWVSKLIINTTGALISFIVTIMFFLTKFPQVWPVLVFLPLIILLFYRIRKHYEAVADQLRISTCEEEPLAIEGNIIILPVAGITHVVENSLRYAQSLSADQIIAVHVPFERDDENIFEEKWKKFHPEIRLVTLYSPYRSIIHPLTKFIDTVQRKASESNYQVTVIVPQFIPKKGWHNILHNQSSLLIRAHLLYRRNVIITTVPYHLKK</sequence>
<feature type="transmembrane region" description="Helical" evidence="5">
    <location>
        <begin position="204"/>
        <end position="230"/>
    </location>
</feature>
<evidence type="ECO:0000313" key="7">
    <source>
        <dbReference type="Proteomes" id="UP000838324"/>
    </source>
</evidence>
<evidence type="ECO:0000256" key="4">
    <source>
        <dbReference type="ARBA" id="ARBA00023136"/>
    </source>
</evidence>
<feature type="transmembrane region" description="Helical" evidence="5">
    <location>
        <begin position="58"/>
        <end position="78"/>
    </location>
</feature>
<gene>
    <name evidence="6" type="primary">kimA_2</name>
    <name evidence="6" type="ORF">PAECIP111892_03784</name>
</gene>
<feature type="transmembrane region" description="Helical" evidence="5">
    <location>
        <begin position="251"/>
        <end position="275"/>
    </location>
</feature>
<evidence type="ECO:0000256" key="1">
    <source>
        <dbReference type="ARBA" id="ARBA00004141"/>
    </source>
</evidence>
<feature type="transmembrane region" description="Helical" evidence="5">
    <location>
        <begin position="107"/>
        <end position="127"/>
    </location>
</feature>
<keyword evidence="7" id="KW-1185">Reference proteome</keyword>
<feature type="transmembrane region" description="Helical" evidence="5">
    <location>
        <begin position="171"/>
        <end position="192"/>
    </location>
</feature>
<dbReference type="InterPro" id="IPR053153">
    <property type="entry name" value="APC_K+_Transporter"/>
</dbReference>
<feature type="transmembrane region" description="Helical" evidence="5">
    <location>
        <begin position="370"/>
        <end position="394"/>
    </location>
</feature>
<feature type="transmembrane region" description="Helical" evidence="5">
    <location>
        <begin position="431"/>
        <end position="448"/>
    </location>
</feature>
<evidence type="ECO:0000256" key="2">
    <source>
        <dbReference type="ARBA" id="ARBA00022692"/>
    </source>
</evidence>
<dbReference type="InterPro" id="IPR002293">
    <property type="entry name" value="AA/rel_permease1"/>
</dbReference>
<feature type="transmembrane region" description="Helical" evidence="5">
    <location>
        <begin position="139"/>
        <end position="159"/>
    </location>
</feature>
<keyword evidence="4 5" id="KW-0472">Membrane</keyword>
<protein>
    <submittedName>
        <fullName evidence="6">Potassium transporter KimA</fullName>
    </submittedName>
</protein>
<feature type="transmembrane region" description="Helical" evidence="5">
    <location>
        <begin position="344"/>
        <end position="364"/>
    </location>
</feature>
<evidence type="ECO:0000256" key="5">
    <source>
        <dbReference type="SAM" id="Phobius"/>
    </source>
</evidence>
<comment type="caution">
    <text evidence="6">The sequence shown here is derived from an EMBL/GenBank/DDBJ whole genome shotgun (WGS) entry which is preliminary data.</text>
</comment>
<proteinExistence type="predicted"/>
<organism evidence="6 7">
    <name type="scientific">Paenibacillus auburnensis</name>
    <dbReference type="NCBI Taxonomy" id="2905649"/>
    <lineage>
        <taxon>Bacteria</taxon>
        <taxon>Bacillati</taxon>
        <taxon>Bacillota</taxon>
        <taxon>Bacilli</taxon>
        <taxon>Bacillales</taxon>
        <taxon>Paenibacillaceae</taxon>
        <taxon>Paenibacillus</taxon>
    </lineage>
</organism>
<dbReference type="EMBL" id="CAKMMG010000005">
    <property type="protein sequence ID" value="CAH1212605.1"/>
    <property type="molecule type" value="Genomic_DNA"/>
</dbReference>
<keyword evidence="2 5" id="KW-0812">Transmembrane</keyword>
<comment type="subcellular location">
    <subcellularLocation>
        <location evidence="1">Membrane</location>
        <topology evidence="1">Multi-pass membrane protein</topology>
    </subcellularLocation>
</comment>
<dbReference type="Gene3D" id="1.20.1740.10">
    <property type="entry name" value="Amino acid/polyamine transporter I"/>
    <property type="match status" value="1"/>
</dbReference>
<evidence type="ECO:0000256" key="3">
    <source>
        <dbReference type="ARBA" id="ARBA00022989"/>
    </source>
</evidence>
<keyword evidence="3 5" id="KW-1133">Transmembrane helix</keyword>
<feature type="transmembrane region" description="Helical" evidence="5">
    <location>
        <begin position="406"/>
        <end position="425"/>
    </location>
</feature>
<evidence type="ECO:0000313" key="6">
    <source>
        <dbReference type="EMBL" id="CAH1212605.1"/>
    </source>
</evidence>
<dbReference type="PANTHER" id="PTHR47704:SF1">
    <property type="entry name" value="POTASSIUM TRANSPORTER KIMA"/>
    <property type="match status" value="1"/>
</dbReference>
<dbReference type="Proteomes" id="UP000838324">
    <property type="component" value="Unassembled WGS sequence"/>
</dbReference>
<accession>A0ABN8GPM3</accession>
<feature type="transmembrane region" description="Helical" evidence="5">
    <location>
        <begin position="295"/>
        <end position="323"/>
    </location>
</feature>